<accession>A0A179H9M9</accession>
<comment type="caution">
    <text evidence="4">The sequence shown here is derived from an EMBL/GenBank/DDBJ whole genome shotgun (WGS) entry which is preliminary data.</text>
</comment>
<dbReference type="GO" id="GO:0016757">
    <property type="term" value="F:glycosyltransferase activity"/>
    <property type="evidence" value="ECO:0007669"/>
    <property type="project" value="UniProtKB-KW"/>
</dbReference>
<dbReference type="EMBL" id="LSBH01000001">
    <property type="protein sequence ID" value="OAQ86827.1"/>
    <property type="molecule type" value="Genomic_DNA"/>
</dbReference>
<sequence length="357" mass="40100">MAEILYKRGEDEFASAMSPSTAYSSTPPKITPASREGDANYKAPIFPIGPFTKYEQNPLLVPNPKNEFESGYIYNAAAIVLDDTIFLLYRAQNPQLKSSVGLAWSTDGFNFTRLDRPVLEASEPWEAGGGVEDPRIARFDGVFYMTYTSWDFKTPRLCLATSTDLVHWEKRPPLFPNMKDVEFNSEGRTLYREGHSKSGAIFPEKNAEGRYVMIFGDSHLYLAESDDLLNWTAKPFSEHFAAPTLAWESRLLEPGPAPVKTRDGKWILVYNAATLGTARYRNNQYSISQMLIDYQHLENGPVARLDQPSVVVSAQNEREGLVNEVVFTEGMVQFKGQWFLYFGQADSELGVATAPVN</sequence>
<dbReference type="Gene3D" id="2.115.10.20">
    <property type="entry name" value="Glycosyl hydrolase domain, family 43"/>
    <property type="match status" value="1"/>
</dbReference>
<dbReference type="Pfam" id="PF04041">
    <property type="entry name" value="Glyco_hydro_130"/>
    <property type="match status" value="1"/>
</dbReference>
<evidence type="ECO:0000256" key="2">
    <source>
        <dbReference type="ARBA" id="ARBA00022679"/>
    </source>
</evidence>
<protein>
    <submittedName>
        <fullName evidence="4">Arabinanase/levansucrase/invertase</fullName>
    </submittedName>
</protein>
<dbReference type="CDD" id="cd18610">
    <property type="entry name" value="GH130_BT3780-like"/>
    <property type="match status" value="1"/>
</dbReference>
<name>A0A179H9M9_PURLI</name>
<evidence type="ECO:0000313" key="5">
    <source>
        <dbReference type="Proteomes" id="UP000078240"/>
    </source>
</evidence>
<dbReference type="InterPro" id="IPR007184">
    <property type="entry name" value="Mannoside_phosphorylase"/>
</dbReference>
<feature type="region of interest" description="Disordered" evidence="3">
    <location>
        <begin position="17"/>
        <end position="38"/>
    </location>
</feature>
<dbReference type="PANTHER" id="PTHR34106:SF5">
    <property type="entry name" value="GLYCOSIDASE"/>
    <property type="match status" value="1"/>
</dbReference>
<dbReference type="AlphaFoldDB" id="A0A179H9M9"/>
<dbReference type="PANTHER" id="PTHR34106">
    <property type="entry name" value="GLYCOSIDASE"/>
    <property type="match status" value="1"/>
</dbReference>
<keyword evidence="1" id="KW-0328">Glycosyltransferase</keyword>
<feature type="compositionally biased region" description="Polar residues" evidence="3">
    <location>
        <begin position="17"/>
        <end position="28"/>
    </location>
</feature>
<organism evidence="4 5">
    <name type="scientific">Purpureocillium lilacinum</name>
    <name type="common">Paecilomyces lilacinus</name>
    <dbReference type="NCBI Taxonomy" id="33203"/>
    <lineage>
        <taxon>Eukaryota</taxon>
        <taxon>Fungi</taxon>
        <taxon>Dikarya</taxon>
        <taxon>Ascomycota</taxon>
        <taxon>Pezizomycotina</taxon>
        <taxon>Sordariomycetes</taxon>
        <taxon>Hypocreomycetidae</taxon>
        <taxon>Hypocreales</taxon>
        <taxon>Ophiocordycipitaceae</taxon>
        <taxon>Purpureocillium</taxon>
    </lineage>
</organism>
<dbReference type="Proteomes" id="UP000078240">
    <property type="component" value="Unassembled WGS sequence"/>
</dbReference>
<dbReference type="InterPro" id="IPR023296">
    <property type="entry name" value="Glyco_hydro_beta-prop_sf"/>
</dbReference>
<gene>
    <name evidence="4" type="ORF">VFPBJ_00867</name>
</gene>
<evidence type="ECO:0000256" key="3">
    <source>
        <dbReference type="SAM" id="MobiDB-lite"/>
    </source>
</evidence>
<dbReference type="SUPFAM" id="SSF75005">
    <property type="entry name" value="Arabinanase/levansucrase/invertase"/>
    <property type="match status" value="1"/>
</dbReference>
<evidence type="ECO:0000256" key="1">
    <source>
        <dbReference type="ARBA" id="ARBA00022676"/>
    </source>
</evidence>
<evidence type="ECO:0000313" key="4">
    <source>
        <dbReference type="EMBL" id="OAQ86827.1"/>
    </source>
</evidence>
<proteinExistence type="predicted"/>
<reference evidence="4 5" key="1">
    <citation type="submission" date="2016-01" db="EMBL/GenBank/DDBJ databases">
        <title>Biosynthesis of antibiotic leucinostatins and their inhibition on Phytophthora in bio-control Purpureocillium lilacinum.</title>
        <authorList>
            <person name="Wang G."/>
            <person name="Liu Z."/>
            <person name="Lin R."/>
            <person name="Li E."/>
            <person name="Mao Z."/>
            <person name="Ling J."/>
            <person name="Yin W."/>
            <person name="Xie B."/>
        </authorList>
    </citation>
    <scope>NUCLEOTIDE SEQUENCE [LARGE SCALE GENOMIC DNA]</scope>
    <source>
        <strain evidence="4">PLBJ-1</strain>
    </source>
</reference>
<keyword evidence="2" id="KW-0808">Transferase</keyword>